<dbReference type="InterPro" id="IPR033648">
    <property type="entry name" value="AAR2_C"/>
</dbReference>
<evidence type="ECO:0000313" key="7">
    <source>
        <dbReference type="WBParaSite" id="PTRK_0000870300.1"/>
    </source>
</evidence>
<dbReference type="Pfam" id="PF05282">
    <property type="entry name" value="AAR2"/>
    <property type="match status" value="1"/>
</dbReference>
<feature type="domain" description="AAR2 C-terminal" evidence="4">
    <location>
        <begin position="219"/>
        <end position="354"/>
    </location>
</feature>
<dbReference type="CDD" id="cd13778">
    <property type="entry name" value="Aar2_C"/>
    <property type="match status" value="1"/>
</dbReference>
<comment type="similarity">
    <text evidence="1">Belongs to the AAR2 family.</text>
</comment>
<evidence type="ECO:0000256" key="2">
    <source>
        <dbReference type="ARBA" id="ARBA00016372"/>
    </source>
</evidence>
<accession>A0A0N4ZKR9</accession>
<evidence type="ECO:0000256" key="1">
    <source>
        <dbReference type="ARBA" id="ARBA00006281"/>
    </source>
</evidence>
<sequence length="358" mass="41738">MMKVCEGKGLTKDEALFLFDNCSFVIFKDFPEGIEIGIDYISYTTGPKFMGLKMIPPGVHYICVSYKGAPRIGFFHCFKDKEIMMKKWNKEKETYDDIKLSIDEENVIRSNIRNLDKNLGSYPFENMKNWISLSSFITKDVVDKLNPSCGRITSQQSFITEEERINQINKTSNIVDKNNPTRLRFSDQIGLPIFNIKEDEVINFTEIPKITIDIVNKRAGTDNSCLLEELLKNYKNNEKLLGEFQYSFVVFLIGQAYEGFEQWKRFLHLFSTVKSILSSQVTLFDKIFMILYYQISTCPEEFFNEVIENNNFIRCTLSLLFINIEDSNNLPEAFKKKVCKIKCLFEKKFNCSFDLSNE</sequence>
<dbReference type="AlphaFoldDB" id="A0A0N4ZKR9"/>
<dbReference type="STRING" id="131310.A0A0N4ZKR9"/>
<evidence type="ECO:0000256" key="3">
    <source>
        <dbReference type="ARBA" id="ARBA00030625"/>
    </source>
</evidence>
<feature type="domain" description="AAR2 N-terminal" evidence="5">
    <location>
        <begin position="23"/>
        <end position="147"/>
    </location>
</feature>
<dbReference type="InterPro" id="IPR038516">
    <property type="entry name" value="AAR2_N_sf"/>
</dbReference>
<dbReference type="InterPro" id="IPR033647">
    <property type="entry name" value="Aar2_N"/>
</dbReference>
<protein>
    <recommendedName>
        <fullName evidence="2">Protein AAR2 homolog</fullName>
    </recommendedName>
    <alternativeName>
        <fullName evidence="3">AAR2 splicing factor homolog</fullName>
    </alternativeName>
</protein>
<keyword evidence="6" id="KW-1185">Reference proteome</keyword>
<dbReference type="InterPro" id="IPR038514">
    <property type="entry name" value="AAR2_C_sf"/>
</dbReference>
<name>A0A0N4ZKR9_PARTI</name>
<organism evidence="6 7">
    <name type="scientific">Parastrongyloides trichosuri</name>
    <name type="common">Possum-specific nematode worm</name>
    <dbReference type="NCBI Taxonomy" id="131310"/>
    <lineage>
        <taxon>Eukaryota</taxon>
        <taxon>Metazoa</taxon>
        <taxon>Ecdysozoa</taxon>
        <taxon>Nematoda</taxon>
        <taxon>Chromadorea</taxon>
        <taxon>Rhabditida</taxon>
        <taxon>Tylenchina</taxon>
        <taxon>Panagrolaimomorpha</taxon>
        <taxon>Strongyloidoidea</taxon>
        <taxon>Strongyloididae</taxon>
        <taxon>Parastrongyloides</taxon>
    </lineage>
</organism>
<dbReference type="Gene3D" id="1.25.40.550">
    <property type="entry name" value="Aar2, C-terminal domain-like"/>
    <property type="match status" value="1"/>
</dbReference>
<dbReference type="WBParaSite" id="PTRK_0000870300.1">
    <property type="protein sequence ID" value="PTRK_0000870300.1"/>
    <property type="gene ID" value="PTRK_0000870300"/>
</dbReference>
<dbReference type="Proteomes" id="UP000038045">
    <property type="component" value="Unplaced"/>
</dbReference>
<dbReference type="GO" id="GO:0000244">
    <property type="term" value="P:spliceosomal tri-snRNP complex assembly"/>
    <property type="evidence" value="ECO:0007669"/>
    <property type="project" value="TreeGrafter"/>
</dbReference>
<dbReference type="Gene3D" id="2.60.34.20">
    <property type="match status" value="1"/>
</dbReference>
<dbReference type="PANTHER" id="PTHR12689">
    <property type="entry name" value="A1 CISTRON SPLICING FACTOR AAR2-RELATED"/>
    <property type="match status" value="1"/>
</dbReference>
<dbReference type="Pfam" id="PF20981">
    <property type="entry name" value="AAR2_1st"/>
    <property type="match status" value="1"/>
</dbReference>
<evidence type="ECO:0000313" key="6">
    <source>
        <dbReference type="Proteomes" id="UP000038045"/>
    </source>
</evidence>
<evidence type="ECO:0000259" key="4">
    <source>
        <dbReference type="Pfam" id="PF05282"/>
    </source>
</evidence>
<dbReference type="CDD" id="cd13777">
    <property type="entry name" value="Aar2_N"/>
    <property type="match status" value="1"/>
</dbReference>
<dbReference type="FunFam" id="2.60.34.20:FF:000001">
    <property type="entry name" value="protein AAR2 homolog"/>
    <property type="match status" value="1"/>
</dbReference>
<dbReference type="InterPro" id="IPR007946">
    <property type="entry name" value="AAR2"/>
</dbReference>
<dbReference type="PANTHER" id="PTHR12689:SF4">
    <property type="entry name" value="PROTEIN AAR2 HOMOLOG"/>
    <property type="match status" value="1"/>
</dbReference>
<evidence type="ECO:0000259" key="5">
    <source>
        <dbReference type="Pfam" id="PF20981"/>
    </source>
</evidence>
<reference evidence="7" key="1">
    <citation type="submission" date="2017-02" db="UniProtKB">
        <authorList>
            <consortium name="WormBaseParasite"/>
        </authorList>
    </citation>
    <scope>IDENTIFICATION</scope>
</reference>
<proteinExistence type="inferred from homology"/>